<proteinExistence type="predicted"/>
<reference evidence="1" key="1">
    <citation type="submission" date="2019-02" db="EMBL/GenBank/DDBJ databases">
        <authorList>
            <person name="Li S.-H."/>
        </authorList>
    </citation>
    <scope>NUCLEOTIDE SEQUENCE</scope>
    <source>
        <strain evidence="1">IMCC14734</strain>
    </source>
</reference>
<comment type="caution">
    <text evidence="1">The sequence shown here is derived from an EMBL/GenBank/DDBJ whole genome shotgun (WGS) entry which is preliminary data.</text>
</comment>
<keyword evidence="2" id="KW-1185">Reference proteome</keyword>
<name>A0ABT3TKX8_9GAMM</name>
<dbReference type="RefSeq" id="WP_279246985.1">
    <property type="nucleotide sequence ID" value="NZ_SHNN01000005.1"/>
</dbReference>
<gene>
    <name evidence="1" type="ORF">EYC98_18990</name>
</gene>
<protein>
    <recommendedName>
        <fullName evidence="3">Dicarboxylate transport domain-containing protein</fullName>
    </recommendedName>
</protein>
<evidence type="ECO:0000313" key="2">
    <source>
        <dbReference type="Proteomes" id="UP001143362"/>
    </source>
</evidence>
<dbReference type="Pfam" id="PF11739">
    <property type="entry name" value="YdbH-like"/>
    <property type="match status" value="1"/>
</dbReference>
<evidence type="ECO:0008006" key="3">
    <source>
        <dbReference type="Google" id="ProtNLM"/>
    </source>
</evidence>
<organism evidence="1 2">
    <name type="scientific">Candidatus Litorirhabdus singularis</name>
    <dbReference type="NCBI Taxonomy" id="2518993"/>
    <lineage>
        <taxon>Bacteria</taxon>
        <taxon>Pseudomonadati</taxon>
        <taxon>Pseudomonadota</taxon>
        <taxon>Gammaproteobacteria</taxon>
        <taxon>Cellvibrionales</taxon>
        <taxon>Halieaceae</taxon>
        <taxon>Candidatus Litorirhabdus</taxon>
    </lineage>
</organism>
<accession>A0ABT3TKX8</accession>
<dbReference type="EMBL" id="SHNN01000005">
    <property type="protein sequence ID" value="MCX2982953.1"/>
    <property type="molecule type" value="Genomic_DNA"/>
</dbReference>
<evidence type="ECO:0000313" key="1">
    <source>
        <dbReference type="EMBL" id="MCX2982953.1"/>
    </source>
</evidence>
<dbReference type="Proteomes" id="UP001143362">
    <property type="component" value="Unassembled WGS sequence"/>
</dbReference>
<dbReference type="InterPro" id="IPR021730">
    <property type="entry name" value="YdbH"/>
</dbReference>
<sequence>MKPVRIFLAVILLLLLSLLGAGVYAWFQLPALLTTHLSTLLSPHGVQSFSVAEITRNGSRLELYDLRVAANRNGQKISLELETTSLDFSWRSLLQARLDSAFIDRAQISLAPATAGDGTEETALRISELLPSSLLQQLPVNKIEVGSWQLNYPLSEDQTLVLTGQLFSAEELRFKLETSLHGATTSLAVSAPPSGLPLSATLAITAADLTVAETTMELTSDQSELWQWNIKGIINHPAMLSWVARLTEAELLPPELVPTSQFAVGGSSGFEFDIRHPDLLQSPDFPLQGGTSRVVATGQGHSAISHITLGETISGATAELDWSLNYAADISQLVLSAFDFQAALPVAELGLSPAQLEWLQWSGEIPLRWQSLQAISLSQLGTHRWQLSSPESNLRIGTGSSELRLNNIELQSLLNVADATAANSELRAGLMLSLRQQKLPLLSLELSQQSKRSSQAFHLRIADITESLRLELAGLLEIETGVGQYQLNVTSPDLPWLTSMMLPIWRELMGSAPRLVLAEGALSLHSDLLSEGFSAPQWQHQSTLEIANLTGTWDDYLFENGTLSAAWSGWENPKTNAPVRLAIDRLNLGIELNQVTAQLSLPGNPELALTRIRLESFSADVFSGRVIMPEPSEWNLGAERNALRLRAENLQLSEIVALQQNQDISAGGVLEGEIPLQFSAGRFTIGNGYLQALAPGGSIRYALDESSKALAETSEQLRLALDLLNDFHYQVLASTVDLDQNGQLRLGLSLTGSNPSYENGRQVNFNINLEQNLDPLLQSLRLSDSLLQKLEDGLR</sequence>